<dbReference type="AlphaFoldDB" id="A0A290S3Z5"/>
<dbReference type="EMBL" id="CP011025">
    <property type="protein sequence ID" value="ATC86793.1"/>
    <property type="molecule type" value="Genomic_DNA"/>
</dbReference>
<keyword evidence="1" id="KW-0812">Transmembrane</keyword>
<evidence type="ECO:0000256" key="1">
    <source>
        <dbReference type="SAM" id="Phobius"/>
    </source>
</evidence>
<protein>
    <submittedName>
        <fullName evidence="2">Uncharacterized protein</fullName>
    </submittedName>
</protein>
<keyword evidence="1" id="KW-1133">Transmembrane helix</keyword>
<accession>A0A290S3Z5</accession>
<gene>
    <name evidence="2" type="ORF">PARC_a2291</name>
</gene>
<sequence>MFYHFVVKTYSLFIYFIGSIFYCDSYFEVIAQSINNNGIPL</sequence>
<reference evidence="2 3" key="1">
    <citation type="journal article" date="2012" name="J. Bacteriol.">
        <title>Genome sequences of type strains of seven species of the marine bacterium Pseudoalteromonas.</title>
        <authorList>
            <person name="Xie B.B."/>
            <person name="Shu Y.L."/>
            <person name="Qin Q.L."/>
            <person name="Rong J.C."/>
            <person name="Zhang X.Y."/>
            <person name="Chen X.L."/>
            <person name="Shi M."/>
            <person name="He H.L."/>
            <person name="Zhou B.C."/>
            <person name="Zhang Y.Z."/>
        </authorList>
    </citation>
    <scope>NUCLEOTIDE SEQUENCE [LARGE SCALE GENOMIC DNA]</scope>
    <source>
        <strain evidence="2 3">A 37-1-2</strain>
    </source>
</reference>
<organism evidence="2 3">
    <name type="scientific">Pseudoalteromonas arctica A 37-1-2</name>
    <dbReference type="NCBI Taxonomy" id="1117313"/>
    <lineage>
        <taxon>Bacteria</taxon>
        <taxon>Pseudomonadati</taxon>
        <taxon>Pseudomonadota</taxon>
        <taxon>Gammaproteobacteria</taxon>
        <taxon>Alteromonadales</taxon>
        <taxon>Pseudoalteromonadaceae</taxon>
        <taxon>Pseudoalteromonas</taxon>
    </lineage>
</organism>
<evidence type="ECO:0000313" key="3">
    <source>
        <dbReference type="Proteomes" id="UP000016505"/>
    </source>
</evidence>
<dbReference type="Proteomes" id="UP000016505">
    <property type="component" value="Chromosome I"/>
</dbReference>
<dbReference type="KEGG" id="part:PARC_a2291"/>
<proteinExistence type="predicted"/>
<keyword evidence="1" id="KW-0472">Membrane</keyword>
<feature type="transmembrane region" description="Helical" evidence="1">
    <location>
        <begin position="12"/>
        <end position="31"/>
    </location>
</feature>
<name>A0A290S3Z5_9GAMM</name>
<evidence type="ECO:0000313" key="2">
    <source>
        <dbReference type="EMBL" id="ATC86793.1"/>
    </source>
</evidence>